<feature type="domain" description="RapZ-like N-terminal" evidence="4">
    <location>
        <begin position="7"/>
        <end position="160"/>
    </location>
</feature>
<dbReference type="InterPro" id="IPR053931">
    <property type="entry name" value="RapZ_C"/>
</dbReference>
<reference evidence="6" key="1">
    <citation type="journal article" date="2015" name="Nature">
        <title>Complex archaea that bridge the gap between prokaryotes and eukaryotes.</title>
        <authorList>
            <person name="Spang A."/>
            <person name="Saw J.H."/>
            <person name="Jorgensen S.L."/>
            <person name="Zaremba-Niedzwiedzka K."/>
            <person name="Martijn J."/>
            <person name="Lind A.E."/>
            <person name="van Eijk R."/>
            <person name="Schleper C."/>
            <person name="Guy L."/>
            <person name="Ettema T.J."/>
        </authorList>
    </citation>
    <scope>NUCLEOTIDE SEQUENCE</scope>
</reference>
<keyword evidence="3" id="KW-0342">GTP-binding</keyword>
<dbReference type="AlphaFoldDB" id="A0A0F9HZ21"/>
<dbReference type="PIRSF" id="PIRSF005052">
    <property type="entry name" value="P-loopkin"/>
    <property type="match status" value="1"/>
</dbReference>
<dbReference type="PANTHER" id="PTHR30448:SF0">
    <property type="entry name" value="RNASE ADAPTER PROTEIN RAPZ"/>
    <property type="match status" value="1"/>
</dbReference>
<dbReference type="Gene3D" id="3.40.50.300">
    <property type="entry name" value="P-loop containing nucleotide triphosphate hydrolases"/>
    <property type="match status" value="1"/>
</dbReference>
<evidence type="ECO:0000256" key="3">
    <source>
        <dbReference type="ARBA" id="ARBA00023134"/>
    </source>
</evidence>
<evidence type="ECO:0000256" key="1">
    <source>
        <dbReference type="ARBA" id="ARBA00022741"/>
    </source>
</evidence>
<keyword evidence="1" id="KW-0547">Nucleotide-binding</keyword>
<dbReference type="InterPro" id="IPR005337">
    <property type="entry name" value="RapZ-like"/>
</dbReference>
<evidence type="ECO:0000259" key="4">
    <source>
        <dbReference type="Pfam" id="PF03668"/>
    </source>
</evidence>
<dbReference type="EMBL" id="LAZR01013710">
    <property type="protein sequence ID" value="KKM20706.1"/>
    <property type="molecule type" value="Genomic_DNA"/>
</dbReference>
<sequence length="295" mass="33663">MSIEEKDFVLITGMSGAGKSQAINSFEDMGYFCIDNLPSQLLVQLAEMISLPGSKIGQVALVRDIRGGEMFEELYKSLKHLRKKKIPYKIIFLEASDEVLLKRFKETRRKHPLADKSRVIEGIKKERKLLRELKAISDIVINTSNLEEFQLKDDIRSNILRKNKGKGLLISLVSFGFKYGVPMDADLVMDVRFLPNPHYVEELKNHTGLDKPVKDFIFKHKETDQFLKKFNPMVHFLLPHYFSEGKTHLTIAIGCTGGAHRSVALTEETSGFLKKKGYDVITRHRDITKDVGPRS</sequence>
<dbReference type="InterPro" id="IPR027417">
    <property type="entry name" value="P-loop_NTPase"/>
</dbReference>
<keyword evidence="2" id="KW-0067">ATP-binding</keyword>
<evidence type="ECO:0000313" key="6">
    <source>
        <dbReference type="EMBL" id="KKM20706.1"/>
    </source>
</evidence>
<gene>
    <name evidence="6" type="ORF">LCGC14_1642760</name>
</gene>
<evidence type="ECO:0008006" key="7">
    <source>
        <dbReference type="Google" id="ProtNLM"/>
    </source>
</evidence>
<evidence type="ECO:0000259" key="5">
    <source>
        <dbReference type="Pfam" id="PF22740"/>
    </source>
</evidence>
<comment type="caution">
    <text evidence="6">The sequence shown here is derived from an EMBL/GenBank/DDBJ whole genome shotgun (WGS) entry which is preliminary data.</text>
</comment>
<dbReference type="Pfam" id="PF22740">
    <property type="entry name" value="PapZ_C"/>
    <property type="match status" value="1"/>
</dbReference>
<proteinExistence type="inferred from homology"/>
<protein>
    <recommendedName>
        <fullName evidence="7">Nucleotide-binding protein</fullName>
    </recommendedName>
</protein>
<organism evidence="6">
    <name type="scientific">marine sediment metagenome</name>
    <dbReference type="NCBI Taxonomy" id="412755"/>
    <lineage>
        <taxon>unclassified sequences</taxon>
        <taxon>metagenomes</taxon>
        <taxon>ecological metagenomes</taxon>
    </lineage>
</organism>
<accession>A0A0F9HZ21</accession>
<dbReference type="InterPro" id="IPR053930">
    <property type="entry name" value="RapZ-like_N"/>
</dbReference>
<dbReference type="Pfam" id="PF03668">
    <property type="entry name" value="RapZ-like_N"/>
    <property type="match status" value="1"/>
</dbReference>
<dbReference type="SUPFAM" id="SSF52540">
    <property type="entry name" value="P-loop containing nucleoside triphosphate hydrolases"/>
    <property type="match status" value="1"/>
</dbReference>
<dbReference type="GO" id="GO:0005525">
    <property type="term" value="F:GTP binding"/>
    <property type="evidence" value="ECO:0007669"/>
    <property type="project" value="UniProtKB-KW"/>
</dbReference>
<dbReference type="GO" id="GO:0005524">
    <property type="term" value="F:ATP binding"/>
    <property type="evidence" value="ECO:0007669"/>
    <property type="project" value="UniProtKB-KW"/>
</dbReference>
<dbReference type="HAMAP" id="MF_00636">
    <property type="entry name" value="RapZ_like"/>
    <property type="match status" value="1"/>
</dbReference>
<name>A0A0F9HZ21_9ZZZZ</name>
<dbReference type="PANTHER" id="PTHR30448">
    <property type="entry name" value="RNASE ADAPTER PROTEIN RAPZ"/>
    <property type="match status" value="1"/>
</dbReference>
<feature type="domain" description="RapZ C-terminal" evidence="5">
    <location>
        <begin position="169"/>
        <end position="287"/>
    </location>
</feature>
<dbReference type="NCBIfam" id="NF003828">
    <property type="entry name" value="PRK05416.1"/>
    <property type="match status" value="1"/>
</dbReference>
<evidence type="ECO:0000256" key="2">
    <source>
        <dbReference type="ARBA" id="ARBA00022840"/>
    </source>
</evidence>